<dbReference type="InterPro" id="IPR001611">
    <property type="entry name" value="Leu-rich_rpt"/>
</dbReference>
<keyword evidence="3" id="KW-0677">Repeat</keyword>
<dbReference type="Gene3D" id="3.80.10.10">
    <property type="entry name" value="Ribonuclease Inhibitor"/>
    <property type="match status" value="1"/>
</dbReference>
<dbReference type="InParanoid" id="T0R533"/>
<name>T0R533_SAPDV</name>
<organism evidence="5 6">
    <name type="scientific">Saprolegnia diclina (strain VS20)</name>
    <dbReference type="NCBI Taxonomy" id="1156394"/>
    <lineage>
        <taxon>Eukaryota</taxon>
        <taxon>Sar</taxon>
        <taxon>Stramenopiles</taxon>
        <taxon>Oomycota</taxon>
        <taxon>Saprolegniomycetes</taxon>
        <taxon>Saprolegniales</taxon>
        <taxon>Saprolegniaceae</taxon>
        <taxon>Saprolegnia</taxon>
    </lineage>
</organism>
<gene>
    <name evidence="5" type="ORF">SDRG_15000</name>
</gene>
<dbReference type="InterPro" id="IPR027038">
    <property type="entry name" value="RanGap"/>
</dbReference>
<dbReference type="InterPro" id="IPR032675">
    <property type="entry name" value="LRR_dom_sf"/>
</dbReference>
<dbReference type="OrthoDB" id="120976at2759"/>
<accession>T0R533</accession>
<feature type="compositionally biased region" description="Acidic residues" evidence="4">
    <location>
        <begin position="1"/>
        <end position="12"/>
    </location>
</feature>
<dbReference type="GO" id="GO:0006913">
    <property type="term" value="P:nucleocytoplasmic transport"/>
    <property type="evidence" value="ECO:0007669"/>
    <property type="project" value="TreeGrafter"/>
</dbReference>
<dbReference type="GO" id="GO:0005096">
    <property type="term" value="F:GTPase activator activity"/>
    <property type="evidence" value="ECO:0007669"/>
    <property type="project" value="UniProtKB-KW"/>
</dbReference>
<dbReference type="STRING" id="1156394.T0R533"/>
<dbReference type="VEuPathDB" id="FungiDB:SDRG_15000"/>
<sequence>MSACSDDDDDETTLSQLLRHSSDDDDDDNNDDDSDDNDESSDDDDDDSSSNLSSSSSEEEPPDIFTQVGRGLTAAAHALVGTRESRFASRTNTTLKWKQDVAYEQAKTMYEAEKTAKRQADAAADAIRRLDMKREKKTKLQRRGNRKIARKMAKKIAACDLQHQKRDAKMTVVSEIRLHRLSALHAEATPVLATTASAPTLPITDFVKSIASRRLQEARDDMLAACIDEADALGRHCGMLPAIRTPPHVVPKEQLETATSLILRLAPPPDPKAPPKLKTLFTVNLKRFRHVEDCKGDHIGEAACIELGKSLLTGACPRLLELNLSWNDIKLRGVLSLAEAFKQGACGQMTRLDLRANSLDATALIHLFEALSKGGLPKLQHLLFAGNLVGDRGGKAVAHAFLAGALQHLVTIDLKSNGIKNDGCRAIYNACTADCFRRLGPSLELIDLRRNQINYVTAQSLTPCPKHISF</sequence>
<reference evidence="5 6" key="1">
    <citation type="submission" date="2012-04" db="EMBL/GenBank/DDBJ databases">
        <title>The Genome Sequence of Saprolegnia declina VS20.</title>
        <authorList>
            <consortium name="The Broad Institute Genome Sequencing Platform"/>
            <person name="Russ C."/>
            <person name="Nusbaum C."/>
            <person name="Tyler B."/>
            <person name="van West P."/>
            <person name="Dieguez-Uribeondo J."/>
            <person name="de Bruijn I."/>
            <person name="Tripathy S."/>
            <person name="Jiang R."/>
            <person name="Young S.K."/>
            <person name="Zeng Q."/>
            <person name="Gargeya S."/>
            <person name="Fitzgerald M."/>
            <person name="Haas B."/>
            <person name="Abouelleil A."/>
            <person name="Alvarado L."/>
            <person name="Arachchi H.M."/>
            <person name="Berlin A."/>
            <person name="Chapman S.B."/>
            <person name="Goldberg J."/>
            <person name="Griggs A."/>
            <person name="Gujja S."/>
            <person name="Hansen M."/>
            <person name="Howarth C."/>
            <person name="Imamovic A."/>
            <person name="Larimer J."/>
            <person name="McCowen C."/>
            <person name="Montmayeur A."/>
            <person name="Murphy C."/>
            <person name="Neiman D."/>
            <person name="Pearson M."/>
            <person name="Priest M."/>
            <person name="Roberts A."/>
            <person name="Saif S."/>
            <person name="Shea T."/>
            <person name="Sisk P."/>
            <person name="Sykes S."/>
            <person name="Wortman J."/>
            <person name="Nusbaum C."/>
            <person name="Birren B."/>
        </authorList>
    </citation>
    <scope>NUCLEOTIDE SEQUENCE [LARGE SCALE GENOMIC DNA]</scope>
    <source>
        <strain evidence="5 6">VS20</strain>
    </source>
</reference>
<feature type="region of interest" description="Disordered" evidence="4">
    <location>
        <begin position="1"/>
        <end position="64"/>
    </location>
</feature>
<evidence type="ECO:0000256" key="1">
    <source>
        <dbReference type="ARBA" id="ARBA00022468"/>
    </source>
</evidence>
<dbReference type="SMART" id="SM00368">
    <property type="entry name" value="LRR_RI"/>
    <property type="match status" value="3"/>
</dbReference>
<dbReference type="GO" id="GO:0031267">
    <property type="term" value="F:small GTPase binding"/>
    <property type="evidence" value="ECO:0007669"/>
    <property type="project" value="TreeGrafter"/>
</dbReference>
<keyword evidence="6" id="KW-1185">Reference proteome</keyword>
<dbReference type="GeneID" id="19955727"/>
<evidence type="ECO:0000256" key="3">
    <source>
        <dbReference type="ARBA" id="ARBA00022737"/>
    </source>
</evidence>
<proteinExistence type="predicted"/>
<dbReference type="SUPFAM" id="SSF52047">
    <property type="entry name" value="RNI-like"/>
    <property type="match status" value="1"/>
</dbReference>
<dbReference type="AlphaFoldDB" id="T0R533"/>
<dbReference type="EMBL" id="JH767213">
    <property type="protein sequence ID" value="EQC27198.1"/>
    <property type="molecule type" value="Genomic_DNA"/>
</dbReference>
<keyword evidence="2" id="KW-0433">Leucine-rich repeat</keyword>
<dbReference type="PANTHER" id="PTHR24113:SF12">
    <property type="entry name" value="RAN GTPASE-ACTIVATING PROTEIN 1"/>
    <property type="match status" value="1"/>
</dbReference>
<keyword evidence="1" id="KW-0343">GTPase activation</keyword>
<dbReference type="Proteomes" id="UP000030762">
    <property type="component" value="Unassembled WGS sequence"/>
</dbReference>
<feature type="compositionally biased region" description="Acidic residues" evidence="4">
    <location>
        <begin position="23"/>
        <end position="48"/>
    </location>
</feature>
<dbReference type="GO" id="GO:0005829">
    <property type="term" value="C:cytosol"/>
    <property type="evidence" value="ECO:0007669"/>
    <property type="project" value="TreeGrafter"/>
</dbReference>
<evidence type="ECO:0000313" key="6">
    <source>
        <dbReference type="Proteomes" id="UP000030762"/>
    </source>
</evidence>
<evidence type="ECO:0000313" key="5">
    <source>
        <dbReference type="EMBL" id="EQC27198.1"/>
    </source>
</evidence>
<dbReference type="OMA" id="FCPCPPY"/>
<dbReference type="GO" id="GO:0048471">
    <property type="term" value="C:perinuclear region of cytoplasm"/>
    <property type="evidence" value="ECO:0007669"/>
    <property type="project" value="TreeGrafter"/>
</dbReference>
<evidence type="ECO:0000256" key="2">
    <source>
        <dbReference type="ARBA" id="ARBA00022614"/>
    </source>
</evidence>
<dbReference type="GO" id="GO:0005634">
    <property type="term" value="C:nucleus"/>
    <property type="evidence" value="ECO:0007669"/>
    <property type="project" value="TreeGrafter"/>
</dbReference>
<protein>
    <submittedName>
        <fullName evidence="5">Uncharacterized protein</fullName>
    </submittedName>
</protein>
<dbReference type="Pfam" id="PF13516">
    <property type="entry name" value="LRR_6"/>
    <property type="match status" value="2"/>
</dbReference>
<dbReference type="eggNOG" id="ENOG502RYCE">
    <property type="taxonomic scope" value="Eukaryota"/>
</dbReference>
<dbReference type="RefSeq" id="XP_008619385.1">
    <property type="nucleotide sequence ID" value="XM_008621163.1"/>
</dbReference>
<dbReference type="PANTHER" id="PTHR24113">
    <property type="entry name" value="RAN GTPASE-ACTIVATING PROTEIN 1"/>
    <property type="match status" value="1"/>
</dbReference>
<evidence type="ECO:0000256" key="4">
    <source>
        <dbReference type="SAM" id="MobiDB-lite"/>
    </source>
</evidence>